<dbReference type="InterPro" id="IPR019436">
    <property type="entry name" value="Say1-like"/>
</dbReference>
<proteinExistence type="predicted"/>
<keyword evidence="2" id="KW-1133">Transmembrane helix</keyword>
<dbReference type="Proteomes" id="UP000280685">
    <property type="component" value="Chromosome 7"/>
</dbReference>
<dbReference type="InterPro" id="IPR050300">
    <property type="entry name" value="GDXG_lipolytic_enzyme"/>
</dbReference>
<keyword evidence="4" id="KW-1185">Reference proteome</keyword>
<gene>
    <name evidence="3" type="ORF">PODCO_702450</name>
</gene>
<name>A0ABY6SKV5_PODCO</name>
<dbReference type="SUPFAM" id="SSF53474">
    <property type="entry name" value="alpha/beta-Hydrolases"/>
    <property type="match status" value="1"/>
</dbReference>
<protein>
    <submittedName>
        <fullName evidence="3">Esterase/lipase</fullName>
    </submittedName>
</protein>
<reference evidence="3" key="1">
    <citation type="submission" date="2018-02" db="EMBL/GenBank/DDBJ databases">
        <authorList>
            <person name="Silar P."/>
        </authorList>
    </citation>
    <scope>NUCLEOTIDE SEQUENCE [LARGE SCALE GENOMIC DNA]</scope>
    <source>
        <strain evidence="3">T</strain>
    </source>
</reference>
<dbReference type="PANTHER" id="PTHR48081">
    <property type="entry name" value="AB HYDROLASE SUPERFAMILY PROTEIN C4A8.06C"/>
    <property type="match status" value="1"/>
</dbReference>
<evidence type="ECO:0000313" key="4">
    <source>
        <dbReference type="Proteomes" id="UP000280685"/>
    </source>
</evidence>
<evidence type="ECO:0000256" key="2">
    <source>
        <dbReference type="SAM" id="Phobius"/>
    </source>
</evidence>
<keyword evidence="2" id="KW-0472">Membrane</keyword>
<evidence type="ECO:0000313" key="3">
    <source>
        <dbReference type="EMBL" id="VBB86403.1"/>
    </source>
</evidence>
<evidence type="ECO:0000256" key="1">
    <source>
        <dbReference type="ARBA" id="ARBA00022801"/>
    </source>
</evidence>
<keyword evidence="1" id="KW-0378">Hydrolase</keyword>
<sequence>MARGPESHDLMLLLGPVSYLDCLVFCVFLAPQLIWHVGFFETVWCVLQALPFFSVKLPVGLMRERYFLPPENQSLFVQKASSFEDFVIRCVRYAFEHVPAKIGRVFFSKEVALPFMQFRLLRHGYFRCPVPWREHREESFHGIWLIKNPEEKPDFVLFYAHGGGFSMGSSYFYLEFLLTWLSELEALGYSNPAIFALEYTLVPDAAFPTQLNEAVRGYEHVLKVVQDPSLVCVSGDSAGATLILSLLLHLGSQEANGIGYGRRLPVPALAVLISPWVTLVSTRHRNTVSDYLDVKQLHQYGMQFAGGKMPEDEPLVSPGCCKDMSLWKRSSPSKGIYITYGTEEVFASEIEAFIGTVQETVVVKSEAAVGGIHAWPVASLFLSSNRLGFFDAPFNVFGYCVCSLMVIMNAGTRCEQGEER</sequence>
<feature type="transmembrane region" description="Helical" evidence="2">
    <location>
        <begin position="12"/>
        <end position="31"/>
    </location>
</feature>
<dbReference type="PANTHER" id="PTHR48081:SF2">
    <property type="entry name" value="ALPHA_BETA-HYDROLASE"/>
    <property type="match status" value="1"/>
</dbReference>
<keyword evidence="2" id="KW-0812">Transmembrane</keyword>
<organism evidence="3 4">
    <name type="scientific">Podospora comata</name>
    <dbReference type="NCBI Taxonomy" id="48703"/>
    <lineage>
        <taxon>Eukaryota</taxon>
        <taxon>Fungi</taxon>
        <taxon>Dikarya</taxon>
        <taxon>Ascomycota</taxon>
        <taxon>Pezizomycotina</taxon>
        <taxon>Sordariomycetes</taxon>
        <taxon>Sordariomycetidae</taxon>
        <taxon>Sordariales</taxon>
        <taxon>Podosporaceae</taxon>
        <taxon>Podospora</taxon>
    </lineage>
</organism>
<dbReference type="InterPro" id="IPR029058">
    <property type="entry name" value="AB_hydrolase_fold"/>
</dbReference>
<dbReference type="EMBL" id="LR026970">
    <property type="protein sequence ID" value="VBB86403.1"/>
    <property type="molecule type" value="Genomic_DNA"/>
</dbReference>
<accession>A0ABY6SKV5</accession>
<dbReference type="Pfam" id="PF10340">
    <property type="entry name" value="Say1_Mug180"/>
    <property type="match status" value="1"/>
</dbReference>
<dbReference type="Gene3D" id="3.40.50.1820">
    <property type="entry name" value="alpha/beta hydrolase"/>
    <property type="match status" value="1"/>
</dbReference>